<dbReference type="Pfam" id="PF01128">
    <property type="entry name" value="IspD"/>
    <property type="match status" value="1"/>
</dbReference>
<name>A0A7X5F2U6_9HYPH</name>
<protein>
    <recommendedName>
        <fullName evidence="14">Bifunctional enzyme IspD/IspF</fullName>
    </recommendedName>
    <domain>
        <recommendedName>
            <fullName evidence="14">2-C-methyl-D-erythritol 4-phosphate cytidylyltransferase</fullName>
            <ecNumber evidence="14">2.7.7.60</ecNumber>
        </recommendedName>
        <alternativeName>
            <fullName evidence="14">4-diphosphocytidyl-2C-methyl-D-erythritol synthase</fullName>
        </alternativeName>
        <alternativeName>
            <fullName evidence="14">MEP cytidylyltransferase</fullName>
            <shortName evidence="14">MCT</shortName>
        </alternativeName>
    </domain>
    <domain>
        <recommendedName>
            <fullName evidence="14">2-C-methyl-D-erythritol 2,4-cyclodiphosphate synthase</fullName>
            <shortName evidence="14">MECDP-synthase</shortName>
            <shortName evidence="14">MECPP-synthase</shortName>
            <shortName evidence="14">MECPS</shortName>
            <ecNumber evidence="14">4.6.1.12</ecNumber>
        </recommendedName>
    </domain>
</protein>
<dbReference type="InterPro" id="IPR003526">
    <property type="entry name" value="MECDP_synthase"/>
</dbReference>
<dbReference type="SUPFAM" id="SSF53448">
    <property type="entry name" value="Nucleotide-diphospho-sugar transferases"/>
    <property type="match status" value="1"/>
</dbReference>
<feature type="binding site" evidence="14">
    <location>
        <position position="283"/>
    </location>
    <ligand>
        <name>a divalent metal cation</name>
        <dbReference type="ChEBI" id="CHEBI:60240"/>
    </ligand>
</feature>
<proteinExistence type="inferred from homology"/>
<evidence type="ECO:0000256" key="1">
    <source>
        <dbReference type="ARBA" id="ARBA00000200"/>
    </source>
</evidence>
<dbReference type="HAMAP" id="MF_00108">
    <property type="entry name" value="IspD"/>
    <property type="match status" value="1"/>
</dbReference>
<feature type="binding site" evidence="14">
    <location>
        <position position="285"/>
    </location>
    <ligand>
        <name>a divalent metal cation</name>
        <dbReference type="ChEBI" id="CHEBI:60240"/>
    </ligand>
</feature>
<comment type="similarity">
    <text evidence="14">In the N-terminal section; belongs to the IspD/TarI cytidylyltransferase family. IspD subfamily.</text>
</comment>
<evidence type="ECO:0000313" key="16">
    <source>
        <dbReference type="EMBL" id="NBN77785.1"/>
    </source>
</evidence>
<feature type="site" description="Transition state stabilizer" evidence="14">
    <location>
        <position position="19"/>
    </location>
</feature>
<feature type="binding site" evidence="14">
    <location>
        <position position="414"/>
    </location>
    <ligand>
        <name>4-CDP-2-C-methyl-D-erythritol 2-phosphate</name>
        <dbReference type="ChEBI" id="CHEBI:57919"/>
    </ligand>
</feature>
<dbReference type="PANTHER" id="PTHR43181">
    <property type="entry name" value="2-C-METHYL-D-ERYTHRITOL 2,4-CYCLODIPHOSPHATE SYNTHASE, CHLOROPLASTIC"/>
    <property type="match status" value="1"/>
</dbReference>
<comment type="caution">
    <text evidence="16">The sequence shown here is derived from an EMBL/GenBank/DDBJ whole genome shotgun (WGS) entry which is preliminary data.</text>
</comment>
<feature type="domain" description="2-C-methyl-D-erythritol 2,4-cyclodiphosphate synthase" evidence="15">
    <location>
        <begin position="276"/>
        <end position="429"/>
    </location>
</feature>
<dbReference type="NCBIfam" id="TIGR00151">
    <property type="entry name" value="ispF"/>
    <property type="match status" value="1"/>
</dbReference>
<dbReference type="InterPro" id="IPR034683">
    <property type="entry name" value="IspD/TarI"/>
</dbReference>
<dbReference type="AlphaFoldDB" id="A0A7X5F2U6"/>
<evidence type="ECO:0000256" key="13">
    <source>
        <dbReference type="ARBA" id="ARBA00023268"/>
    </source>
</evidence>
<dbReference type="GO" id="GO:0046872">
    <property type="term" value="F:metal ion binding"/>
    <property type="evidence" value="ECO:0007669"/>
    <property type="project" value="UniProtKB-KW"/>
</dbReference>
<evidence type="ECO:0000256" key="14">
    <source>
        <dbReference type="HAMAP-Rule" id="MF_01520"/>
    </source>
</evidence>
<keyword evidence="13 14" id="KW-0511">Multifunctional enzyme</keyword>
<comment type="catalytic activity">
    <reaction evidence="1 14">
        <text>4-CDP-2-C-methyl-D-erythritol 2-phosphate = 2-C-methyl-D-erythritol 2,4-cyclic diphosphate + CMP</text>
        <dbReference type="Rhea" id="RHEA:23864"/>
        <dbReference type="ChEBI" id="CHEBI:57919"/>
        <dbReference type="ChEBI" id="CHEBI:58483"/>
        <dbReference type="ChEBI" id="CHEBI:60377"/>
        <dbReference type="EC" id="4.6.1.12"/>
    </reaction>
</comment>
<evidence type="ECO:0000313" key="17">
    <source>
        <dbReference type="Proteomes" id="UP000586722"/>
    </source>
</evidence>
<dbReference type="Proteomes" id="UP000586722">
    <property type="component" value="Unassembled WGS sequence"/>
</dbReference>
<keyword evidence="10 14" id="KW-0479">Metal-binding</keyword>
<dbReference type="EC" id="4.6.1.12" evidence="14"/>
<keyword evidence="11 14" id="KW-0414">Isoprene biosynthesis</keyword>
<dbReference type="NCBIfam" id="NF006899">
    <property type="entry name" value="PRK09382.1"/>
    <property type="match status" value="1"/>
</dbReference>
<gene>
    <name evidence="14" type="primary">ispDF</name>
    <name evidence="16" type="ORF">GWI72_05825</name>
</gene>
<dbReference type="GO" id="GO:0050518">
    <property type="term" value="F:2-C-methyl-D-erythritol 4-phosphate cytidylyltransferase activity"/>
    <property type="evidence" value="ECO:0007669"/>
    <property type="project" value="UniProtKB-UniRule"/>
</dbReference>
<evidence type="ECO:0000256" key="8">
    <source>
        <dbReference type="ARBA" id="ARBA00022679"/>
    </source>
</evidence>
<evidence type="ECO:0000256" key="2">
    <source>
        <dbReference type="ARBA" id="ARBA00001282"/>
    </source>
</evidence>
<evidence type="ECO:0000256" key="5">
    <source>
        <dbReference type="ARBA" id="ARBA00004787"/>
    </source>
</evidence>
<dbReference type="InterPro" id="IPR001228">
    <property type="entry name" value="IspD"/>
</dbReference>
<dbReference type="EMBL" id="JAABLQ010000001">
    <property type="protein sequence ID" value="NBN77785.1"/>
    <property type="molecule type" value="Genomic_DNA"/>
</dbReference>
<dbReference type="HAMAP" id="MF_00107">
    <property type="entry name" value="IspF"/>
    <property type="match status" value="1"/>
</dbReference>
<feature type="binding site" evidence="14">
    <location>
        <begin position="283"/>
        <end position="285"/>
    </location>
    <ligand>
        <name>4-CDP-2-C-methyl-D-erythritol 2-phosphate</name>
        <dbReference type="ChEBI" id="CHEBI:57919"/>
    </ligand>
</feature>
<keyword evidence="12 14" id="KW-0456">Lyase</keyword>
<dbReference type="Pfam" id="PF02542">
    <property type="entry name" value="YgbB"/>
    <property type="match status" value="1"/>
</dbReference>
<dbReference type="CDD" id="cd02516">
    <property type="entry name" value="CDP-ME_synthetase"/>
    <property type="match status" value="1"/>
</dbReference>
<evidence type="ECO:0000256" key="4">
    <source>
        <dbReference type="ARBA" id="ARBA00004709"/>
    </source>
</evidence>
<comment type="similarity">
    <text evidence="6">Belongs to the IspF family.</text>
</comment>
<evidence type="ECO:0000259" key="15">
    <source>
        <dbReference type="Pfam" id="PF02542"/>
    </source>
</evidence>
<comment type="pathway">
    <text evidence="4 14">Isoprenoid biosynthesis; isopentenyl diphosphate biosynthesis via DXP pathway; isopentenyl diphosphate from 1-deoxy-D-xylulose 5-phosphate: step 4/6.</text>
</comment>
<dbReference type="FunFam" id="3.90.550.10:FF:000003">
    <property type="entry name" value="2-C-methyl-D-erythritol 4-phosphate cytidylyltransferase"/>
    <property type="match status" value="1"/>
</dbReference>
<evidence type="ECO:0000256" key="7">
    <source>
        <dbReference type="ARBA" id="ARBA00009789"/>
    </source>
</evidence>
<sequence>MSPSAPLDALVVAAGRGTRLQSAEDTAPKQYLPLGPRPVLAWTLLALAACAELRRIQVVIHADDGPLYAAALDTLPPALRARLAPPVTGGDTRQASVRLGLEALAAAGSAAGARDGHQLEDGGAPAFVLIHDAARPFLPLAVIERMLAAFADGHEAVLAALPVHDTLKRANSGGVATGTVDRQGLWAAQTPQGFAFPRILAAHRAAAAAGLTGFTDDTSLAEWAGLSVKLVEGAADAYKITTRADLLRARADAARVPAGLPQDASAMTDWSAYPDIRVATGYDVHAFEPGDAVILGGIAVPHERKLAGHSDADVVLHALTDAILGAIADRDIGAHFPPSDPKWKGAASDQFLIHALDLLAARGGKVAHLDVTIVCEAPKIGPVRDAMRERIAEICALPLGRVSVKATTSERLGFTGRKEGIAALATATVRLPAGQDEA</sequence>
<feature type="site" description="Positions MEP for the nucleophilic attack" evidence="14">
    <location>
        <position position="182"/>
    </location>
</feature>
<dbReference type="GO" id="GO:0008685">
    <property type="term" value="F:2-C-methyl-D-erythritol 2,4-cyclodiphosphate synthase activity"/>
    <property type="evidence" value="ECO:0007669"/>
    <property type="project" value="UniProtKB-UniRule"/>
</dbReference>
<dbReference type="InterPro" id="IPR036571">
    <property type="entry name" value="MECDP_synthase_sf"/>
</dbReference>
<feature type="binding site" evidence="14">
    <location>
        <begin position="407"/>
        <end position="410"/>
    </location>
    <ligand>
        <name>4-CDP-2-C-methyl-D-erythritol 2-phosphate</name>
        <dbReference type="ChEBI" id="CHEBI:57919"/>
    </ligand>
</feature>
<feature type="binding site" evidence="14">
    <location>
        <begin position="331"/>
        <end position="333"/>
    </location>
    <ligand>
        <name>4-CDP-2-C-methyl-D-erythritol 2-phosphate</name>
        <dbReference type="ChEBI" id="CHEBI:57919"/>
    </ligand>
</feature>
<dbReference type="InterPro" id="IPR026596">
    <property type="entry name" value="IspD/F"/>
</dbReference>
<feature type="binding site" evidence="14">
    <location>
        <begin position="309"/>
        <end position="310"/>
    </location>
    <ligand>
        <name>4-CDP-2-C-methyl-D-erythritol 2-phosphate</name>
        <dbReference type="ChEBI" id="CHEBI:57919"/>
    </ligand>
</feature>
<feature type="site" description="Transition state stabilizer" evidence="14">
    <location>
        <position position="309"/>
    </location>
</feature>
<dbReference type="Gene3D" id="3.90.550.10">
    <property type="entry name" value="Spore Coat Polysaccharide Biosynthesis Protein SpsA, Chain A"/>
    <property type="match status" value="1"/>
</dbReference>
<evidence type="ECO:0000256" key="9">
    <source>
        <dbReference type="ARBA" id="ARBA00022695"/>
    </source>
</evidence>
<comment type="catalytic activity">
    <reaction evidence="2 14">
        <text>2-C-methyl-D-erythritol 4-phosphate + CTP + H(+) = 4-CDP-2-C-methyl-D-erythritol + diphosphate</text>
        <dbReference type="Rhea" id="RHEA:13429"/>
        <dbReference type="ChEBI" id="CHEBI:15378"/>
        <dbReference type="ChEBI" id="CHEBI:33019"/>
        <dbReference type="ChEBI" id="CHEBI:37563"/>
        <dbReference type="ChEBI" id="CHEBI:57823"/>
        <dbReference type="ChEBI" id="CHEBI:58262"/>
        <dbReference type="EC" id="2.7.7.60"/>
    </reaction>
</comment>
<feature type="binding site" evidence="14">
    <location>
        <position position="317"/>
    </location>
    <ligand>
        <name>a divalent metal cation</name>
        <dbReference type="ChEBI" id="CHEBI:60240"/>
    </ligand>
</feature>
<comment type="cofactor">
    <cofactor evidence="3 14">
        <name>a divalent metal cation</name>
        <dbReference type="ChEBI" id="CHEBI:60240"/>
    </cofactor>
</comment>
<feature type="site" description="Transition state stabilizer" evidence="14">
    <location>
        <position position="29"/>
    </location>
</feature>
<keyword evidence="9 14" id="KW-0548">Nucleotidyltransferase</keyword>
<dbReference type="InterPro" id="IPR020555">
    <property type="entry name" value="MECDP_synthase_CS"/>
</dbReference>
<comment type="pathway">
    <text evidence="5 14">Isoprenoid biosynthesis; isopentenyl diphosphate biosynthesis via DXP pathway; isopentenyl diphosphate from 1-deoxy-D-xylulose 5-phosphate: step 2/6.</text>
</comment>
<keyword evidence="8 14" id="KW-0808">Transferase</keyword>
<feature type="binding site" evidence="14">
    <location>
        <position position="417"/>
    </location>
    <ligand>
        <name>4-CDP-2-C-methyl-D-erythritol 2-phosphate</name>
        <dbReference type="ChEBI" id="CHEBI:57919"/>
    </ligand>
</feature>
<keyword evidence="17" id="KW-1185">Reference proteome</keyword>
<feature type="site" description="Transition state stabilizer" evidence="14">
    <location>
        <position position="408"/>
    </location>
</feature>
<dbReference type="CDD" id="cd00554">
    <property type="entry name" value="MECDP_synthase"/>
    <property type="match status" value="1"/>
</dbReference>
<dbReference type="PROSITE" id="PS01295">
    <property type="entry name" value="ISPD"/>
    <property type="match status" value="1"/>
</dbReference>
<feature type="site" description="Positions MEP for the nucleophilic attack" evidence="14">
    <location>
        <position position="239"/>
    </location>
</feature>
<evidence type="ECO:0000256" key="12">
    <source>
        <dbReference type="ARBA" id="ARBA00023239"/>
    </source>
</evidence>
<dbReference type="HAMAP" id="MF_01520">
    <property type="entry name" value="IspDF"/>
    <property type="match status" value="1"/>
</dbReference>
<dbReference type="EC" id="2.7.7.60" evidence="14"/>
<dbReference type="SUPFAM" id="SSF69765">
    <property type="entry name" value="IpsF-like"/>
    <property type="match status" value="1"/>
</dbReference>
<dbReference type="RefSeq" id="WP_161708106.1">
    <property type="nucleotide sequence ID" value="NZ_JAABLQ010000001.1"/>
</dbReference>
<dbReference type="UniPathway" id="UPA00056">
    <property type="reaction ID" value="UER00093"/>
</dbReference>
<dbReference type="InterPro" id="IPR018294">
    <property type="entry name" value="ISPD_synthase_CS"/>
</dbReference>
<comment type="similarity">
    <text evidence="14">In the C-terminal section; belongs to the IspF family.</text>
</comment>
<evidence type="ECO:0000256" key="10">
    <source>
        <dbReference type="ARBA" id="ARBA00022723"/>
    </source>
</evidence>
<feature type="region of interest" description="2-C-methyl-D-erythritol 2,4-cyclodiphosphate synthase" evidence="14">
    <location>
        <begin position="277"/>
        <end position="438"/>
    </location>
</feature>
<dbReference type="InterPro" id="IPR029044">
    <property type="entry name" value="Nucleotide-diphossugar_trans"/>
</dbReference>
<evidence type="ECO:0000256" key="3">
    <source>
        <dbReference type="ARBA" id="ARBA00001968"/>
    </source>
</evidence>
<reference evidence="17" key="1">
    <citation type="submission" date="2020-01" db="EMBL/GenBank/DDBJ databases">
        <authorList>
            <person name="Fang Y."/>
            <person name="Sun R."/>
            <person name="Nie L."/>
            <person name="He J."/>
            <person name="Hao L."/>
            <person name="Wang L."/>
            <person name="Su S."/>
            <person name="Lv E."/>
            <person name="Zhang Z."/>
            <person name="Xie R."/>
            <person name="Liu H."/>
        </authorList>
    </citation>
    <scope>NUCLEOTIDE SEQUENCE [LARGE SCALE GENOMIC DNA]</scope>
    <source>
        <strain evidence="17">XCT-53</strain>
    </source>
</reference>
<comment type="caution">
    <text evidence="14">Lacks conserved residue(s) required for the propagation of feature annotation.</text>
</comment>
<dbReference type="GO" id="GO:0019288">
    <property type="term" value="P:isopentenyl diphosphate biosynthetic process, methylerythritol 4-phosphate pathway"/>
    <property type="evidence" value="ECO:0007669"/>
    <property type="project" value="UniProtKB-UniRule"/>
</dbReference>
<evidence type="ECO:0000256" key="11">
    <source>
        <dbReference type="ARBA" id="ARBA00023229"/>
    </source>
</evidence>
<dbReference type="GO" id="GO:0016114">
    <property type="term" value="P:terpenoid biosynthetic process"/>
    <property type="evidence" value="ECO:0007669"/>
    <property type="project" value="InterPro"/>
</dbReference>
<dbReference type="Gene3D" id="3.30.1330.50">
    <property type="entry name" value="2-C-methyl-D-erythritol 2,4-cyclodiphosphate synthase"/>
    <property type="match status" value="1"/>
</dbReference>
<dbReference type="PANTHER" id="PTHR43181:SF1">
    <property type="entry name" value="2-C-METHYL-D-ERYTHRITOL 2,4-CYCLODIPHOSPHATE SYNTHASE, CHLOROPLASTIC"/>
    <property type="match status" value="1"/>
</dbReference>
<comment type="function">
    <text evidence="14">Bifunctional enzyme that catalyzes the formation of 4-diphosphocytidyl-2-C-methyl-D-erythritol from CTP and 2-C-methyl-D-erythritol 4-phosphate (MEP) (IspD), and catalyzes the conversion of 4-diphosphocytidyl-2-C-methyl-D-erythritol 2-phosphate (CDP-ME2P) to 2-C-methyl-D-erythritol 2,4-cyclodiphosphate (ME-CPP) with a corresponding release of cytidine 5-monophosphate (CMP) (IspF).</text>
</comment>
<dbReference type="PROSITE" id="PS01350">
    <property type="entry name" value="ISPF"/>
    <property type="match status" value="1"/>
</dbReference>
<comment type="similarity">
    <text evidence="7">Belongs to the IspD/TarI cytidylyltransferase family. IspD subfamily.</text>
</comment>
<organism evidence="16 17">
    <name type="scientific">Pannonibacter tanglangensis</name>
    <dbReference type="NCBI Taxonomy" id="2750084"/>
    <lineage>
        <taxon>Bacteria</taxon>
        <taxon>Pseudomonadati</taxon>
        <taxon>Pseudomonadota</taxon>
        <taxon>Alphaproteobacteria</taxon>
        <taxon>Hyphomicrobiales</taxon>
        <taxon>Stappiaceae</taxon>
        <taxon>Pannonibacter</taxon>
    </lineage>
</organism>
<feature type="region of interest" description="2-C-methyl-D-erythritol 4-phosphate cytidylyltransferase" evidence="14">
    <location>
        <begin position="1"/>
        <end position="276"/>
    </location>
</feature>
<dbReference type="NCBIfam" id="TIGR00453">
    <property type="entry name" value="ispD"/>
    <property type="match status" value="1"/>
</dbReference>
<evidence type="ECO:0000256" key="6">
    <source>
        <dbReference type="ARBA" id="ARBA00008480"/>
    </source>
</evidence>
<accession>A0A7X5F2U6</accession>